<organism evidence="4 5">
    <name type="scientific">endosymbiont of Escarpia spicata</name>
    <dbReference type="NCBI Taxonomy" id="2200908"/>
    <lineage>
        <taxon>Bacteria</taxon>
        <taxon>Pseudomonadati</taxon>
        <taxon>Pseudomonadota</taxon>
        <taxon>Gammaproteobacteria</taxon>
        <taxon>sulfur-oxidizing symbionts</taxon>
    </lineage>
</organism>
<evidence type="ECO:0000259" key="3">
    <source>
        <dbReference type="PROSITE" id="PS50110"/>
    </source>
</evidence>
<dbReference type="Pfam" id="PF00072">
    <property type="entry name" value="Response_reg"/>
    <property type="match status" value="1"/>
</dbReference>
<dbReference type="Gene3D" id="3.40.50.2300">
    <property type="match status" value="1"/>
</dbReference>
<evidence type="ECO:0000256" key="2">
    <source>
        <dbReference type="SAM" id="Phobius"/>
    </source>
</evidence>
<proteinExistence type="predicted"/>
<sequence>MSAITIARAIIPRGNSLYLHGLSMTRKCVLIVDDSRTAREVLKKKLITYDVDIDSVESAGTAVDYLVKKLPDAIFMDFEMPGMDGYQTLRVLKSNARTSKIPVMMYTSREEGLTVSQARALGAVGVLPKLMGKEEVQSAMEQLNLLTAHESTEVVLDHVEDFDVESNATYEVSVGGTGLVESVNSVESVRNHDQTRKRIARMLAHQHRLINQEFQVTSQETQQNLLQRFDDVDGKLSEARLTLDKKAGRLSNGGLLVLLLFFGALLYWTIGKESNLEQKKYAGQLAALEQERGRLANQVNMLEQLTVKQESLVSQQALPLNAENTQDNKSLVHALEWAMNREGTFAYNHVPFGDKRVSWLSQVLDHLSAAGFRGTFSLRAHMGNFCLQRGDQELLHLADAGTKMSECIFSRDISATDGVQTIVQTIGFSNYLDTAPSLVDGAIEVEVGLSGYDDPVAPYTNPYLVENAGVWNKVAAQNQHISVTLTQFQ</sequence>
<feature type="transmembrane region" description="Helical" evidence="2">
    <location>
        <begin position="250"/>
        <end position="270"/>
    </location>
</feature>
<dbReference type="Proteomes" id="UP000254771">
    <property type="component" value="Unassembled WGS sequence"/>
</dbReference>
<keyword evidence="1" id="KW-0597">Phosphoprotein</keyword>
<dbReference type="PROSITE" id="PS50110">
    <property type="entry name" value="RESPONSE_REGULATORY"/>
    <property type="match status" value="1"/>
</dbReference>
<evidence type="ECO:0000256" key="1">
    <source>
        <dbReference type="PROSITE-ProRule" id="PRU00169"/>
    </source>
</evidence>
<dbReference type="PANTHER" id="PTHR43228">
    <property type="entry name" value="TWO-COMPONENT RESPONSE REGULATOR"/>
    <property type="match status" value="1"/>
</dbReference>
<reference evidence="4 5" key="1">
    <citation type="journal article" date="2018" name="ISME J.">
        <title>Endosymbiont genomes yield clues of tubeworm success.</title>
        <authorList>
            <person name="Li Y."/>
            <person name="Liles M.R."/>
            <person name="Halanych K.M."/>
        </authorList>
    </citation>
    <scope>NUCLEOTIDE SEQUENCE [LARGE SCALE GENOMIC DNA]</scope>
    <source>
        <strain evidence="4">A1462</strain>
    </source>
</reference>
<name>A0A370DS66_9GAMM</name>
<dbReference type="CDD" id="cd00156">
    <property type="entry name" value="REC"/>
    <property type="match status" value="1"/>
</dbReference>
<evidence type="ECO:0000313" key="5">
    <source>
        <dbReference type="Proteomes" id="UP000254771"/>
    </source>
</evidence>
<feature type="modified residue" description="4-aspartylphosphate" evidence="1">
    <location>
        <position position="77"/>
    </location>
</feature>
<accession>A0A370DS66</accession>
<keyword evidence="2" id="KW-0472">Membrane</keyword>
<dbReference type="PANTHER" id="PTHR43228:SF1">
    <property type="entry name" value="TWO-COMPONENT RESPONSE REGULATOR ARR22"/>
    <property type="match status" value="1"/>
</dbReference>
<feature type="domain" description="Response regulatory" evidence="3">
    <location>
        <begin position="28"/>
        <end position="144"/>
    </location>
</feature>
<gene>
    <name evidence="4" type="ORF">DIZ78_05735</name>
</gene>
<keyword evidence="2" id="KW-0812">Transmembrane</keyword>
<comment type="caution">
    <text evidence="4">The sequence shown here is derived from an EMBL/GenBank/DDBJ whole genome shotgun (WGS) entry which is preliminary data.</text>
</comment>
<dbReference type="GO" id="GO:0000160">
    <property type="term" value="P:phosphorelay signal transduction system"/>
    <property type="evidence" value="ECO:0007669"/>
    <property type="project" value="InterPro"/>
</dbReference>
<dbReference type="SUPFAM" id="SSF52172">
    <property type="entry name" value="CheY-like"/>
    <property type="match status" value="1"/>
</dbReference>
<dbReference type="AlphaFoldDB" id="A0A370DS66"/>
<dbReference type="EMBL" id="QFXE01000007">
    <property type="protein sequence ID" value="RDH86996.1"/>
    <property type="molecule type" value="Genomic_DNA"/>
</dbReference>
<dbReference type="InterPro" id="IPR052048">
    <property type="entry name" value="ST_Response_Regulator"/>
</dbReference>
<protein>
    <recommendedName>
        <fullName evidence="3">Response regulatory domain-containing protein</fullName>
    </recommendedName>
</protein>
<dbReference type="SMART" id="SM00448">
    <property type="entry name" value="REC"/>
    <property type="match status" value="1"/>
</dbReference>
<dbReference type="InterPro" id="IPR001789">
    <property type="entry name" value="Sig_transdc_resp-reg_receiver"/>
</dbReference>
<evidence type="ECO:0000313" key="4">
    <source>
        <dbReference type="EMBL" id="RDH86996.1"/>
    </source>
</evidence>
<keyword evidence="5" id="KW-1185">Reference proteome</keyword>
<keyword evidence="2" id="KW-1133">Transmembrane helix</keyword>
<dbReference type="InterPro" id="IPR011006">
    <property type="entry name" value="CheY-like_superfamily"/>
</dbReference>